<dbReference type="InterPro" id="IPR002083">
    <property type="entry name" value="MATH/TRAF_dom"/>
</dbReference>
<sequence>MDGSDEEEHWNLPTSPPAPFLGPEASSSEHTVGASMAFPATGAKGALGLSFSGGSGGMTSLSWRDGRFSDWTVQVGEKFYHLHAFLLARASLFFESHMSIAARTEQGNFKGSDLTEVLPTSCHSAFEDALDFMYSENQANFEAPASKALLLLKIADILQISSLFEAMGRRIEAAFEDTAPLLLEQYCRFHIPGTDDGAALRQIRDGAVDLIARKFQPFLTNTEMKTALLRLPARVLVEILDADELLVASEDVVFDFVLSRLQLEEPPESDGQNSDGSSADSDAGEKASPSGRPDCAESDDEEALWDKVRWAFLSSQKFAQALALGKSLLKPEVTLRALTARSIRFDLGGAEAFGSMGYVASLVPRRPILPPGVPPPTSTEIDFCFHYAHSEQYACGEALRSQPKRIGDVVLRVLVFPAGTDTGVARGSLSVFLEAVPQPNWPRDWEFANIRYGIACIRWPSGSGETWAAKKKSDLWTFKANRLDRGWHDFLAPGEIHRYLGPDGFVCIRGSLEQECLGRAFLLNQGSHTGYSGDPEGAFLDGDVSLCGRVVVGGVGDAAGSSASRRSWVHTSALICVGLAQEATFTSRAAVSCSLSHRRVKHNDMSRWWECFCWSLDPELTSLLSVLYKYTHTHTYYIHTCMYEDR</sequence>
<dbReference type="Gene3D" id="3.30.710.10">
    <property type="entry name" value="Potassium Channel Kv1.1, Chain A"/>
    <property type="match status" value="1"/>
</dbReference>
<evidence type="ECO:0000259" key="2">
    <source>
        <dbReference type="PROSITE" id="PS50097"/>
    </source>
</evidence>
<name>A0ABP0RJ35_9DINO</name>
<keyword evidence="4" id="KW-1185">Reference proteome</keyword>
<feature type="region of interest" description="Disordered" evidence="1">
    <location>
        <begin position="1"/>
        <end position="28"/>
    </location>
</feature>
<dbReference type="CDD" id="cd18186">
    <property type="entry name" value="BTB_POZ_ZBTB_KLHL-like"/>
    <property type="match status" value="1"/>
</dbReference>
<evidence type="ECO:0000256" key="1">
    <source>
        <dbReference type="SAM" id="MobiDB-lite"/>
    </source>
</evidence>
<feature type="domain" description="BTB" evidence="2">
    <location>
        <begin position="69"/>
        <end position="135"/>
    </location>
</feature>
<gene>
    <name evidence="3" type="ORF">CCMP2556_LOCUS47509</name>
</gene>
<dbReference type="EMBL" id="CAXAMN010026106">
    <property type="protein sequence ID" value="CAK9100605.1"/>
    <property type="molecule type" value="Genomic_DNA"/>
</dbReference>
<dbReference type="SMART" id="SM00225">
    <property type="entry name" value="BTB"/>
    <property type="match status" value="1"/>
</dbReference>
<reference evidence="3 4" key="1">
    <citation type="submission" date="2024-02" db="EMBL/GenBank/DDBJ databases">
        <authorList>
            <person name="Chen Y."/>
            <person name="Shah S."/>
            <person name="Dougan E. K."/>
            <person name="Thang M."/>
            <person name="Chan C."/>
        </authorList>
    </citation>
    <scope>NUCLEOTIDE SEQUENCE [LARGE SCALE GENOMIC DNA]</scope>
</reference>
<proteinExistence type="predicted"/>
<dbReference type="InterPro" id="IPR051481">
    <property type="entry name" value="BTB-POZ/Galectin-3-binding"/>
</dbReference>
<dbReference type="PANTHER" id="PTHR24410">
    <property type="entry name" value="HL07962P-RELATED"/>
    <property type="match status" value="1"/>
</dbReference>
<accession>A0ABP0RJ35</accession>
<dbReference type="PANTHER" id="PTHR24410:SF23">
    <property type="entry name" value="BTB DOMAIN-CONTAINING PROTEIN-RELATED"/>
    <property type="match status" value="1"/>
</dbReference>
<dbReference type="PROSITE" id="PS50097">
    <property type="entry name" value="BTB"/>
    <property type="match status" value="1"/>
</dbReference>
<dbReference type="InterPro" id="IPR011333">
    <property type="entry name" value="SKP1/BTB/POZ_sf"/>
</dbReference>
<dbReference type="CDD" id="cd00121">
    <property type="entry name" value="MATH"/>
    <property type="match status" value="1"/>
</dbReference>
<dbReference type="InterPro" id="IPR000210">
    <property type="entry name" value="BTB/POZ_dom"/>
</dbReference>
<comment type="caution">
    <text evidence="3">The sequence shown here is derived from an EMBL/GenBank/DDBJ whole genome shotgun (WGS) entry which is preliminary data.</text>
</comment>
<protein>
    <recommendedName>
        <fullName evidence="2">BTB domain-containing protein</fullName>
    </recommendedName>
</protein>
<organism evidence="3 4">
    <name type="scientific">Durusdinium trenchii</name>
    <dbReference type="NCBI Taxonomy" id="1381693"/>
    <lineage>
        <taxon>Eukaryota</taxon>
        <taxon>Sar</taxon>
        <taxon>Alveolata</taxon>
        <taxon>Dinophyceae</taxon>
        <taxon>Suessiales</taxon>
        <taxon>Symbiodiniaceae</taxon>
        <taxon>Durusdinium</taxon>
    </lineage>
</organism>
<evidence type="ECO:0000313" key="4">
    <source>
        <dbReference type="Proteomes" id="UP001642484"/>
    </source>
</evidence>
<feature type="compositionally biased region" description="Low complexity" evidence="1">
    <location>
        <begin position="269"/>
        <end position="281"/>
    </location>
</feature>
<dbReference type="SUPFAM" id="SSF54695">
    <property type="entry name" value="POZ domain"/>
    <property type="match status" value="1"/>
</dbReference>
<dbReference type="Pfam" id="PF00651">
    <property type="entry name" value="BTB"/>
    <property type="match status" value="1"/>
</dbReference>
<feature type="region of interest" description="Disordered" evidence="1">
    <location>
        <begin position="265"/>
        <end position="298"/>
    </location>
</feature>
<dbReference type="Proteomes" id="UP001642484">
    <property type="component" value="Unassembled WGS sequence"/>
</dbReference>
<evidence type="ECO:0000313" key="3">
    <source>
        <dbReference type="EMBL" id="CAK9100605.1"/>
    </source>
</evidence>